<dbReference type="Pfam" id="PF13855">
    <property type="entry name" value="LRR_8"/>
    <property type="match status" value="1"/>
</dbReference>
<dbReference type="Proteomes" id="UP000298416">
    <property type="component" value="Unassembled WGS sequence"/>
</dbReference>
<name>A0A8X8ZIG4_SALSN</name>
<dbReference type="InterPro" id="IPR001611">
    <property type="entry name" value="Leu-rich_rpt"/>
</dbReference>
<evidence type="ECO:0000259" key="11">
    <source>
        <dbReference type="Pfam" id="PF23598"/>
    </source>
</evidence>
<evidence type="ECO:0000256" key="5">
    <source>
        <dbReference type="ARBA" id="ARBA00022692"/>
    </source>
</evidence>
<comment type="similarity">
    <text evidence="2">Belongs to the RLP family.</text>
</comment>
<dbReference type="EMBL" id="PNBA02000012">
    <property type="protein sequence ID" value="KAG6405971.1"/>
    <property type="molecule type" value="Genomic_DNA"/>
</dbReference>
<feature type="domain" description="Disease resistance R13L4/SHOC-2-like LRR" evidence="11">
    <location>
        <begin position="37"/>
        <end position="231"/>
    </location>
</feature>
<evidence type="ECO:0000256" key="6">
    <source>
        <dbReference type="ARBA" id="ARBA00022729"/>
    </source>
</evidence>
<evidence type="ECO:0000256" key="10">
    <source>
        <dbReference type="ARBA" id="ARBA00023180"/>
    </source>
</evidence>
<accession>A0A8X8ZIG4</accession>
<dbReference type="Gene3D" id="3.80.10.10">
    <property type="entry name" value="Ribonuclease Inhibitor"/>
    <property type="match status" value="3"/>
</dbReference>
<keyword evidence="4" id="KW-0433">Leucine-rich repeat</keyword>
<dbReference type="InterPro" id="IPR055414">
    <property type="entry name" value="LRR_R13L4/SHOC2-like"/>
</dbReference>
<dbReference type="GO" id="GO:0005886">
    <property type="term" value="C:plasma membrane"/>
    <property type="evidence" value="ECO:0007669"/>
    <property type="project" value="UniProtKB-SubCell"/>
</dbReference>
<keyword evidence="6" id="KW-0732">Signal</keyword>
<dbReference type="FunFam" id="3.80.10.10:FF:000041">
    <property type="entry name" value="LRR receptor-like serine/threonine-protein kinase ERECTA"/>
    <property type="match status" value="1"/>
</dbReference>
<keyword evidence="7" id="KW-0677">Repeat</keyword>
<evidence type="ECO:0000256" key="7">
    <source>
        <dbReference type="ARBA" id="ARBA00022737"/>
    </source>
</evidence>
<comment type="caution">
    <text evidence="12">The sequence shown here is derived from an EMBL/GenBank/DDBJ whole genome shotgun (WGS) entry which is preliminary data.</text>
</comment>
<keyword evidence="5" id="KW-0812">Transmembrane</keyword>
<proteinExistence type="inferred from homology"/>
<dbReference type="PANTHER" id="PTHR48063">
    <property type="entry name" value="LRR RECEPTOR-LIKE KINASE"/>
    <property type="match status" value="1"/>
</dbReference>
<dbReference type="AlphaFoldDB" id="A0A8X8ZIG4"/>
<dbReference type="InterPro" id="IPR046956">
    <property type="entry name" value="RLP23-like"/>
</dbReference>
<keyword evidence="13" id="KW-1185">Reference proteome</keyword>
<gene>
    <name evidence="12" type="ORF">SASPL_133567</name>
</gene>
<evidence type="ECO:0000256" key="2">
    <source>
        <dbReference type="ARBA" id="ARBA00009592"/>
    </source>
</evidence>
<organism evidence="12">
    <name type="scientific">Salvia splendens</name>
    <name type="common">Scarlet sage</name>
    <dbReference type="NCBI Taxonomy" id="180675"/>
    <lineage>
        <taxon>Eukaryota</taxon>
        <taxon>Viridiplantae</taxon>
        <taxon>Streptophyta</taxon>
        <taxon>Embryophyta</taxon>
        <taxon>Tracheophyta</taxon>
        <taxon>Spermatophyta</taxon>
        <taxon>Magnoliopsida</taxon>
        <taxon>eudicotyledons</taxon>
        <taxon>Gunneridae</taxon>
        <taxon>Pentapetalae</taxon>
        <taxon>asterids</taxon>
        <taxon>lamiids</taxon>
        <taxon>Lamiales</taxon>
        <taxon>Lamiaceae</taxon>
        <taxon>Nepetoideae</taxon>
        <taxon>Mentheae</taxon>
        <taxon>Salviinae</taxon>
        <taxon>Salvia</taxon>
        <taxon>Salvia subgen. Calosphace</taxon>
        <taxon>core Calosphace</taxon>
    </lineage>
</organism>
<evidence type="ECO:0000256" key="1">
    <source>
        <dbReference type="ARBA" id="ARBA00004251"/>
    </source>
</evidence>
<evidence type="ECO:0000256" key="4">
    <source>
        <dbReference type="ARBA" id="ARBA00022614"/>
    </source>
</evidence>
<dbReference type="GO" id="GO:0006952">
    <property type="term" value="P:defense response"/>
    <property type="evidence" value="ECO:0007669"/>
    <property type="project" value="UniProtKB-ARBA"/>
</dbReference>
<evidence type="ECO:0000313" key="13">
    <source>
        <dbReference type="Proteomes" id="UP000298416"/>
    </source>
</evidence>
<reference evidence="12" key="2">
    <citation type="submission" date="2020-08" db="EMBL/GenBank/DDBJ databases">
        <title>Plant Genome Project.</title>
        <authorList>
            <person name="Zhang R.-G."/>
        </authorList>
    </citation>
    <scope>NUCLEOTIDE SEQUENCE</scope>
    <source>
        <strain evidence="12">Huo1</strain>
        <tissue evidence="12">Leaf</tissue>
    </source>
</reference>
<evidence type="ECO:0000256" key="3">
    <source>
        <dbReference type="ARBA" id="ARBA00022475"/>
    </source>
</evidence>
<keyword evidence="3" id="KW-1003">Cell membrane</keyword>
<dbReference type="Pfam" id="PF00560">
    <property type="entry name" value="LRR_1"/>
    <property type="match status" value="5"/>
</dbReference>
<evidence type="ECO:0000256" key="8">
    <source>
        <dbReference type="ARBA" id="ARBA00022989"/>
    </source>
</evidence>
<dbReference type="InterPro" id="IPR003591">
    <property type="entry name" value="Leu-rich_rpt_typical-subtyp"/>
</dbReference>
<sequence>MSTSICCKRKAVTCNNSTGHVHRLHLSGFGLRGQINPSLANLSHLTHLDLNLNTFHQTIPSFIASLTNLEHLNLSFAGFHGKIPHTIGNLTRLRSLDVVGFSNMVWGDHLNHYHSIHLAGYPEMEYVARVASPNLLHVDTLRWLSQLSRLEALNMNYVNLSRAKEWLQVINTLPSLQKLHFQNCSLDYIFPLNSLNVTSLTLIDLSSNKFQSLEFPTWILGLRNLSYLDLRNNSFVGPIPSSCNATKLKYIDISSNFLNSTVPSSLYNTCKELEFIYLDFNFLHGTIPRQFTNLCRVKKLSLSFNRFEGTMSDSFGNMSKCSLEGLEELNLQFNQLSGSLIDQLGEFKSLERLFLNKNSFSGMIPRNLGKLSSSLQVLGLSRNNLTGDLPDSLGHLCNLERLHIGGNKLKGVVRESLFANLTKLKILTASQNELSLRLGEDWSPPFQLKQLRLGSWSLSNGSQIPSWILRQKNLSAYLDLFDTGIFSDGVPSWFWEIQFLNLSHNHLHGNIPDIHGSTENQYVYTSSNQLETD</sequence>
<evidence type="ECO:0000256" key="9">
    <source>
        <dbReference type="ARBA" id="ARBA00023136"/>
    </source>
</evidence>
<comment type="subcellular location">
    <subcellularLocation>
        <location evidence="1">Cell membrane</location>
        <topology evidence="1">Single-pass type I membrane protein</topology>
    </subcellularLocation>
</comment>
<keyword evidence="8" id="KW-1133">Transmembrane helix</keyword>
<dbReference type="SMART" id="SM00369">
    <property type="entry name" value="LRR_TYP"/>
    <property type="match status" value="8"/>
</dbReference>
<protein>
    <recommendedName>
        <fullName evidence="11">Disease resistance R13L4/SHOC-2-like LRR domain-containing protein</fullName>
    </recommendedName>
</protein>
<reference evidence="12" key="1">
    <citation type="submission" date="2018-01" db="EMBL/GenBank/DDBJ databases">
        <authorList>
            <person name="Mao J.F."/>
        </authorList>
    </citation>
    <scope>NUCLEOTIDE SEQUENCE</scope>
    <source>
        <strain evidence="12">Huo1</strain>
        <tissue evidence="12">Leaf</tissue>
    </source>
</reference>
<evidence type="ECO:0000313" key="12">
    <source>
        <dbReference type="EMBL" id="KAG6405971.1"/>
    </source>
</evidence>
<dbReference type="SUPFAM" id="SSF52047">
    <property type="entry name" value="RNI-like"/>
    <property type="match status" value="2"/>
</dbReference>
<dbReference type="GO" id="GO:0051707">
    <property type="term" value="P:response to other organism"/>
    <property type="evidence" value="ECO:0007669"/>
    <property type="project" value="UniProtKB-ARBA"/>
</dbReference>
<dbReference type="InterPro" id="IPR032675">
    <property type="entry name" value="LRR_dom_sf"/>
</dbReference>
<dbReference type="PANTHER" id="PTHR48063:SF98">
    <property type="entry name" value="LRR RECEPTOR-LIKE SERINE_THREONINE-PROTEIN KINASE FLS2"/>
    <property type="match status" value="1"/>
</dbReference>
<keyword evidence="10" id="KW-0325">Glycoprotein</keyword>
<keyword evidence="9" id="KW-0472">Membrane</keyword>
<dbReference type="Pfam" id="PF23598">
    <property type="entry name" value="LRR_14"/>
    <property type="match status" value="1"/>
</dbReference>